<dbReference type="Proteomes" id="UP000091918">
    <property type="component" value="Unassembled WGS sequence"/>
</dbReference>
<accession>A0A1B7NY02</accession>
<feature type="compositionally biased region" description="Low complexity" evidence="7">
    <location>
        <begin position="203"/>
        <end position="220"/>
    </location>
</feature>
<dbReference type="GO" id="GO:0006366">
    <property type="term" value="P:transcription by RNA polymerase II"/>
    <property type="evidence" value="ECO:0007669"/>
    <property type="project" value="InterPro"/>
</dbReference>
<evidence type="ECO:0000256" key="5">
    <source>
        <dbReference type="ARBA" id="ARBA00023242"/>
    </source>
</evidence>
<dbReference type="GO" id="GO:0006357">
    <property type="term" value="P:regulation of transcription by RNA polymerase II"/>
    <property type="evidence" value="ECO:0007669"/>
    <property type="project" value="UniProtKB-ARBA"/>
</dbReference>
<keyword evidence="2" id="KW-0805">Transcription regulation</keyword>
<comment type="similarity">
    <text evidence="6">Belongs to the SPT3 family.</text>
</comment>
<evidence type="ECO:0000256" key="7">
    <source>
        <dbReference type="SAM" id="MobiDB-lite"/>
    </source>
</evidence>
<dbReference type="PANTHER" id="PTHR11380">
    <property type="entry name" value="TRANSCRIPTION INITIATION FACTOR TFIID/SUPT3-RELATED"/>
    <property type="match status" value="1"/>
</dbReference>
<dbReference type="InterPro" id="IPR003195">
    <property type="entry name" value="TFIID_TAF13"/>
</dbReference>
<evidence type="ECO:0000256" key="2">
    <source>
        <dbReference type="ARBA" id="ARBA00023015"/>
    </source>
</evidence>
<evidence type="ECO:0000256" key="3">
    <source>
        <dbReference type="ARBA" id="ARBA00023159"/>
    </source>
</evidence>
<evidence type="ECO:0000256" key="1">
    <source>
        <dbReference type="ARBA" id="ARBA00004123"/>
    </source>
</evidence>
<evidence type="ECO:0000313" key="9">
    <source>
        <dbReference type="Proteomes" id="UP000091918"/>
    </source>
</evidence>
<keyword evidence="3" id="KW-0010">Activator</keyword>
<comment type="caution">
    <text evidence="8">The sequence shown here is derived from an EMBL/GenBank/DDBJ whole genome shotgun (WGS) entry which is preliminary data.</text>
</comment>
<comment type="subcellular location">
    <subcellularLocation>
        <location evidence="1">Nucleus</location>
    </subcellularLocation>
</comment>
<dbReference type="AlphaFoldDB" id="A0A1B7NY02"/>
<dbReference type="Pfam" id="PF02269">
    <property type="entry name" value="TFIID-18kDa"/>
    <property type="match status" value="1"/>
</dbReference>
<dbReference type="GO" id="GO:0005634">
    <property type="term" value="C:nucleus"/>
    <property type="evidence" value="ECO:0007669"/>
    <property type="project" value="UniProtKB-SubCell"/>
</dbReference>
<protein>
    <recommendedName>
        <fullName evidence="10">Transcription initiation protein SPT3</fullName>
    </recommendedName>
</protein>
<dbReference type="EMBL" id="LGUA01000435">
    <property type="protein sequence ID" value="OAX81649.1"/>
    <property type="molecule type" value="Genomic_DNA"/>
</dbReference>
<dbReference type="GO" id="GO:0000124">
    <property type="term" value="C:SAGA complex"/>
    <property type="evidence" value="ECO:0007669"/>
    <property type="project" value="TreeGrafter"/>
</dbReference>
<sequence length="423" mass="47086">MTVRPRYPASPLSAYPTALDFQTLTSCDNGRTIAQVSAGDPTAPTPYHTATEIASQNLASGVKYPEFDAFLPDCEDDASTSSQAGFNTDVDEHVDGSQHQSQDQGQNWGWNGAKMMFVSGETAEPSAETTTLIEEIVRQQVIEMLSRSTALAARRGVRSISTDDLIFLIRHDKAKVSRLKTFLSWKDVRKNVKDSDDKGGADAGDFGAGDDPLAGAGVAGPSDVAAKPKNKRAKVGLPWDLNNLYSVQVPEREDEEDEEEEEQNYATLQRLANADERTKNMTREEYVFWSDCRQASFTFRKAKRFREWAGFGIVTDFRPNDDIVDILGFLTFEIVQTLTEEALKVKEQEDRGKKGRGALDDGEKTKKRKRETGLFDPPEEGRTPVEPRHIHEAYRKLQAIPNKSIAMTLHGGRAPMRTPLRLV</sequence>
<dbReference type="InterPro" id="IPR009072">
    <property type="entry name" value="Histone-fold"/>
</dbReference>
<proteinExistence type="inferred from homology"/>
<evidence type="ECO:0000256" key="4">
    <source>
        <dbReference type="ARBA" id="ARBA00023163"/>
    </source>
</evidence>
<dbReference type="GO" id="GO:0003712">
    <property type="term" value="F:transcription coregulator activity"/>
    <property type="evidence" value="ECO:0007669"/>
    <property type="project" value="TreeGrafter"/>
</dbReference>
<keyword evidence="9" id="KW-1185">Reference proteome</keyword>
<feature type="compositionally biased region" description="Low complexity" evidence="7">
    <location>
        <begin position="97"/>
        <end position="106"/>
    </location>
</feature>
<name>A0A1B7NY02_9EURO</name>
<keyword evidence="4" id="KW-0804">Transcription</keyword>
<dbReference type="PANTHER" id="PTHR11380:SF16">
    <property type="entry name" value="TRANSCRIPTION INITIATION PROTEIN SPT3 HOMOLOG"/>
    <property type="match status" value="1"/>
</dbReference>
<dbReference type="GO" id="GO:0046982">
    <property type="term" value="F:protein heterodimerization activity"/>
    <property type="evidence" value="ECO:0007669"/>
    <property type="project" value="InterPro"/>
</dbReference>
<organism evidence="8 9">
    <name type="scientific">Emergomyces africanus</name>
    <dbReference type="NCBI Taxonomy" id="1955775"/>
    <lineage>
        <taxon>Eukaryota</taxon>
        <taxon>Fungi</taxon>
        <taxon>Dikarya</taxon>
        <taxon>Ascomycota</taxon>
        <taxon>Pezizomycotina</taxon>
        <taxon>Eurotiomycetes</taxon>
        <taxon>Eurotiomycetidae</taxon>
        <taxon>Onygenales</taxon>
        <taxon>Ajellomycetaceae</taxon>
        <taxon>Emergomyces</taxon>
    </lineage>
</organism>
<dbReference type="OrthoDB" id="66982at2759"/>
<dbReference type="Gene3D" id="1.10.20.10">
    <property type="entry name" value="Histone, subunit A"/>
    <property type="match status" value="1"/>
</dbReference>
<feature type="region of interest" description="Disordered" evidence="7">
    <location>
        <begin position="73"/>
        <end position="108"/>
    </location>
</feature>
<gene>
    <name evidence="8" type="ORF">ACJ72_04004</name>
</gene>
<dbReference type="FunFam" id="1.10.20.10:FF:000023">
    <property type="entry name" value="transcription initiation protein SPT3 homolog"/>
    <property type="match status" value="1"/>
</dbReference>
<dbReference type="CDD" id="cd22926">
    <property type="entry name" value="HFD_SPT3"/>
    <property type="match status" value="1"/>
</dbReference>
<evidence type="ECO:0000256" key="6">
    <source>
        <dbReference type="ARBA" id="ARBA00061274"/>
    </source>
</evidence>
<reference evidence="8 9" key="1">
    <citation type="submission" date="2015-07" db="EMBL/GenBank/DDBJ databases">
        <title>Emmonsia species relationships and genome sequence.</title>
        <authorList>
            <person name="Cuomo C.A."/>
            <person name="Schwartz I.S."/>
            <person name="Kenyon C."/>
            <person name="de Hoog G.S."/>
            <person name="Govender N.P."/>
            <person name="Botha A."/>
            <person name="Moreno L."/>
            <person name="de Vries M."/>
            <person name="Munoz J.F."/>
            <person name="Stielow J.B."/>
        </authorList>
    </citation>
    <scope>NUCLEOTIDE SEQUENCE [LARGE SCALE GENOMIC DNA]</scope>
    <source>
        <strain evidence="8 9">CBS 136260</strain>
    </source>
</reference>
<feature type="region of interest" description="Disordered" evidence="7">
    <location>
        <begin position="193"/>
        <end position="231"/>
    </location>
</feature>
<evidence type="ECO:0000313" key="8">
    <source>
        <dbReference type="EMBL" id="OAX81649.1"/>
    </source>
</evidence>
<feature type="region of interest" description="Disordered" evidence="7">
    <location>
        <begin position="347"/>
        <end position="385"/>
    </location>
</feature>
<feature type="compositionally biased region" description="Basic and acidic residues" evidence="7">
    <location>
        <begin position="347"/>
        <end position="364"/>
    </location>
</feature>
<evidence type="ECO:0008006" key="10">
    <source>
        <dbReference type="Google" id="ProtNLM"/>
    </source>
</evidence>
<keyword evidence="5" id="KW-0539">Nucleus</keyword>
<dbReference type="SUPFAM" id="SSF47113">
    <property type="entry name" value="Histone-fold"/>
    <property type="match status" value="2"/>
</dbReference>
<dbReference type="STRING" id="1658172.A0A1B7NY02"/>